<proteinExistence type="predicted"/>
<dbReference type="AlphaFoldDB" id="A0A450UB70"/>
<accession>A0A450UB70</accession>
<gene>
    <name evidence="2" type="ORF">BECKH772A_GA0070896_100153</name>
    <name evidence="3" type="ORF">BECKH772B_GA0070898_100133</name>
    <name evidence="4" type="ORF">BECKH772C_GA0070978_100123</name>
</gene>
<dbReference type="EMBL" id="CAADFJ010000012">
    <property type="protein sequence ID" value="VFJ97302.1"/>
    <property type="molecule type" value="Genomic_DNA"/>
</dbReference>
<sequence length="81" mass="8961">MGHTRKIELAYVINVIETEAERARSLRMTDFEDAVVAGAAESAGCKWVVTRNPKDFSASPVSALTPEEFLAHCSNERDHAR</sequence>
<organism evidence="2">
    <name type="scientific">Candidatus Kentrum eta</name>
    <dbReference type="NCBI Taxonomy" id="2126337"/>
    <lineage>
        <taxon>Bacteria</taxon>
        <taxon>Pseudomonadati</taxon>
        <taxon>Pseudomonadota</taxon>
        <taxon>Gammaproteobacteria</taxon>
        <taxon>Candidatus Kentrum</taxon>
    </lineage>
</organism>
<dbReference type="EMBL" id="CAADFI010000013">
    <property type="protein sequence ID" value="VFJ90979.1"/>
    <property type="molecule type" value="Genomic_DNA"/>
</dbReference>
<evidence type="ECO:0000313" key="4">
    <source>
        <dbReference type="EMBL" id="VFJ97302.1"/>
    </source>
</evidence>
<protein>
    <recommendedName>
        <fullName evidence="1">PIN domain-containing protein</fullName>
    </recommendedName>
</protein>
<dbReference type="InterPro" id="IPR002716">
    <property type="entry name" value="PIN_dom"/>
</dbReference>
<dbReference type="SUPFAM" id="SSF88723">
    <property type="entry name" value="PIN domain-like"/>
    <property type="match status" value="1"/>
</dbReference>
<feature type="domain" description="PIN" evidence="1">
    <location>
        <begin position="10"/>
        <end position="52"/>
    </location>
</feature>
<dbReference type="EMBL" id="CAADFG010000015">
    <property type="protein sequence ID" value="VFJ89450.1"/>
    <property type="molecule type" value="Genomic_DNA"/>
</dbReference>
<dbReference type="InterPro" id="IPR029060">
    <property type="entry name" value="PIN-like_dom_sf"/>
</dbReference>
<evidence type="ECO:0000313" key="3">
    <source>
        <dbReference type="EMBL" id="VFJ90979.1"/>
    </source>
</evidence>
<evidence type="ECO:0000313" key="2">
    <source>
        <dbReference type="EMBL" id="VFJ89450.1"/>
    </source>
</evidence>
<evidence type="ECO:0000259" key="1">
    <source>
        <dbReference type="Pfam" id="PF13470"/>
    </source>
</evidence>
<dbReference type="Pfam" id="PF13470">
    <property type="entry name" value="PIN_3"/>
    <property type="match status" value="1"/>
</dbReference>
<name>A0A450UB70_9GAMM</name>
<reference evidence="2" key="1">
    <citation type="submission" date="2019-02" db="EMBL/GenBank/DDBJ databases">
        <authorList>
            <person name="Gruber-Vodicka R. H."/>
            <person name="Seah K. B. B."/>
        </authorList>
    </citation>
    <scope>NUCLEOTIDE SEQUENCE</scope>
    <source>
        <strain evidence="4">BECK_SA2B12</strain>
        <strain evidence="2">BECK_SA2B15</strain>
        <strain evidence="3">BECK_SA2B20</strain>
    </source>
</reference>